<keyword evidence="5 9" id="KW-0732">Signal</keyword>
<dbReference type="InParanoid" id="J0LH13"/>
<dbReference type="PANTHER" id="PTHR12147">
    <property type="entry name" value="METALLOPEPTIDASE M28 FAMILY MEMBER"/>
    <property type="match status" value="1"/>
</dbReference>
<dbReference type="eggNOG" id="KOG2195">
    <property type="taxonomic scope" value="Eukaryota"/>
</dbReference>
<keyword evidence="12" id="KW-1185">Reference proteome</keyword>
<feature type="chain" id="PRO_5005136433" description="Peptide hydrolase" evidence="9">
    <location>
        <begin position="19"/>
        <end position="389"/>
    </location>
</feature>
<dbReference type="GO" id="GO:0004177">
    <property type="term" value="F:aminopeptidase activity"/>
    <property type="evidence" value="ECO:0007669"/>
    <property type="project" value="UniProtKB-KW"/>
</dbReference>
<evidence type="ECO:0000259" key="10">
    <source>
        <dbReference type="Pfam" id="PF04389"/>
    </source>
</evidence>
<dbReference type="SUPFAM" id="SSF53187">
    <property type="entry name" value="Zn-dependent exopeptidases"/>
    <property type="match status" value="1"/>
</dbReference>
<dbReference type="Gene3D" id="3.40.630.10">
    <property type="entry name" value="Zn peptidases"/>
    <property type="match status" value="1"/>
</dbReference>
<protein>
    <recommendedName>
        <fullName evidence="9">Peptide hydrolase</fullName>
        <ecNumber evidence="9">3.4.-.-</ecNumber>
    </recommendedName>
</protein>
<name>J0LH13_AURST</name>
<keyword evidence="7 9" id="KW-0862">Zinc</keyword>
<keyword evidence="3 9" id="KW-0645">Protease</keyword>
<feature type="domain" description="Peptidase M28" evidence="10">
    <location>
        <begin position="179"/>
        <end position="370"/>
    </location>
</feature>
<evidence type="ECO:0000256" key="4">
    <source>
        <dbReference type="ARBA" id="ARBA00022723"/>
    </source>
</evidence>
<accession>J0LH13</accession>
<comment type="similarity">
    <text evidence="8">Belongs to the peptidase M28 family. M28E subfamily.</text>
</comment>
<evidence type="ECO:0000313" key="11">
    <source>
        <dbReference type="EMBL" id="EJD37068.1"/>
    </source>
</evidence>
<evidence type="ECO:0000256" key="5">
    <source>
        <dbReference type="ARBA" id="ARBA00022729"/>
    </source>
</evidence>
<reference evidence="12" key="1">
    <citation type="journal article" date="2012" name="Science">
        <title>The Paleozoic origin of enzymatic lignin decomposition reconstructed from 31 fungal genomes.</title>
        <authorList>
            <person name="Floudas D."/>
            <person name="Binder M."/>
            <person name="Riley R."/>
            <person name="Barry K."/>
            <person name="Blanchette R.A."/>
            <person name="Henrissat B."/>
            <person name="Martinez A.T."/>
            <person name="Otillar R."/>
            <person name="Spatafora J.W."/>
            <person name="Yadav J.S."/>
            <person name="Aerts A."/>
            <person name="Benoit I."/>
            <person name="Boyd A."/>
            <person name="Carlson A."/>
            <person name="Copeland A."/>
            <person name="Coutinho P.M."/>
            <person name="de Vries R.P."/>
            <person name="Ferreira P."/>
            <person name="Findley K."/>
            <person name="Foster B."/>
            <person name="Gaskell J."/>
            <person name="Glotzer D."/>
            <person name="Gorecki P."/>
            <person name="Heitman J."/>
            <person name="Hesse C."/>
            <person name="Hori C."/>
            <person name="Igarashi K."/>
            <person name="Jurgens J.A."/>
            <person name="Kallen N."/>
            <person name="Kersten P."/>
            <person name="Kohler A."/>
            <person name="Kuees U."/>
            <person name="Kumar T.K.A."/>
            <person name="Kuo A."/>
            <person name="LaButti K."/>
            <person name="Larrondo L.F."/>
            <person name="Lindquist E."/>
            <person name="Ling A."/>
            <person name="Lombard V."/>
            <person name="Lucas S."/>
            <person name="Lundell T."/>
            <person name="Martin R."/>
            <person name="McLaughlin D.J."/>
            <person name="Morgenstern I."/>
            <person name="Morin E."/>
            <person name="Murat C."/>
            <person name="Nagy L.G."/>
            <person name="Nolan M."/>
            <person name="Ohm R.A."/>
            <person name="Patyshakuliyeva A."/>
            <person name="Rokas A."/>
            <person name="Ruiz-Duenas F.J."/>
            <person name="Sabat G."/>
            <person name="Salamov A."/>
            <person name="Samejima M."/>
            <person name="Schmutz J."/>
            <person name="Slot J.C."/>
            <person name="St John F."/>
            <person name="Stenlid J."/>
            <person name="Sun H."/>
            <person name="Sun S."/>
            <person name="Syed K."/>
            <person name="Tsang A."/>
            <person name="Wiebenga A."/>
            <person name="Young D."/>
            <person name="Pisabarro A."/>
            <person name="Eastwood D.C."/>
            <person name="Martin F."/>
            <person name="Cullen D."/>
            <person name="Grigoriev I.V."/>
            <person name="Hibbett D.S."/>
        </authorList>
    </citation>
    <scope>NUCLEOTIDE SEQUENCE [LARGE SCALE GENOMIC DNA]</scope>
    <source>
        <strain evidence="12">TFB10046</strain>
    </source>
</reference>
<organism evidence="11 12">
    <name type="scientific">Auricularia subglabra (strain TFB-10046 / SS5)</name>
    <name type="common">White-rot fungus</name>
    <name type="synonym">Auricularia delicata (strain TFB10046)</name>
    <dbReference type="NCBI Taxonomy" id="717982"/>
    <lineage>
        <taxon>Eukaryota</taxon>
        <taxon>Fungi</taxon>
        <taxon>Dikarya</taxon>
        <taxon>Basidiomycota</taxon>
        <taxon>Agaricomycotina</taxon>
        <taxon>Agaricomycetes</taxon>
        <taxon>Auriculariales</taxon>
        <taxon>Auriculariaceae</taxon>
        <taxon>Auricularia</taxon>
    </lineage>
</organism>
<feature type="signal peptide" evidence="9">
    <location>
        <begin position="1"/>
        <end position="18"/>
    </location>
</feature>
<comment type="cofactor">
    <cofactor evidence="1">
        <name>Zn(2+)</name>
        <dbReference type="ChEBI" id="CHEBI:29105"/>
    </cofactor>
</comment>
<proteinExistence type="inferred from homology"/>
<keyword evidence="2" id="KW-0031">Aminopeptidase</keyword>
<evidence type="ECO:0000313" key="12">
    <source>
        <dbReference type="Proteomes" id="UP000006514"/>
    </source>
</evidence>
<dbReference type="Proteomes" id="UP000006514">
    <property type="component" value="Unassembled WGS sequence"/>
</dbReference>
<dbReference type="OrthoDB" id="2214at2759"/>
<dbReference type="GO" id="GO:0046872">
    <property type="term" value="F:metal ion binding"/>
    <property type="evidence" value="ECO:0007669"/>
    <property type="project" value="UniProtKB-KW"/>
</dbReference>
<evidence type="ECO:0000256" key="1">
    <source>
        <dbReference type="ARBA" id="ARBA00001947"/>
    </source>
</evidence>
<dbReference type="PANTHER" id="PTHR12147:SF56">
    <property type="entry name" value="AMINOPEPTIDASE YDR415C-RELATED"/>
    <property type="match status" value="1"/>
</dbReference>
<evidence type="ECO:0000256" key="6">
    <source>
        <dbReference type="ARBA" id="ARBA00022801"/>
    </source>
</evidence>
<dbReference type="Pfam" id="PF04389">
    <property type="entry name" value="Peptidase_M28"/>
    <property type="match status" value="1"/>
</dbReference>
<dbReference type="InterPro" id="IPR045175">
    <property type="entry name" value="M28_fam"/>
</dbReference>
<evidence type="ECO:0000256" key="8">
    <source>
        <dbReference type="ARBA" id="ARBA00043962"/>
    </source>
</evidence>
<keyword evidence="4 9" id="KW-0479">Metal-binding</keyword>
<evidence type="ECO:0000256" key="9">
    <source>
        <dbReference type="RuleBase" id="RU361240"/>
    </source>
</evidence>
<dbReference type="EMBL" id="JH687847">
    <property type="protein sequence ID" value="EJD37068.1"/>
    <property type="molecule type" value="Genomic_DNA"/>
</dbReference>
<dbReference type="GO" id="GO:0008235">
    <property type="term" value="F:metalloexopeptidase activity"/>
    <property type="evidence" value="ECO:0007669"/>
    <property type="project" value="InterPro"/>
</dbReference>
<dbReference type="GO" id="GO:0006508">
    <property type="term" value="P:proteolysis"/>
    <property type="evidence" value="ECO:0007669"/>
    <property type="project" value="UniProtKB-KW"/>
</dbReference>
<evidence type="ECO:0000256" key="2">
    <source>
        <dbReference type="ARBA" id="ARBA00022438"/>
    </source>
</evidence>
<evidence type="ECO:0000256" key="7">
    <source>
        <dbReference type="ARBA" id="ARBA00022833"/>
    </source>
</evidence>
<dbReference type="EC" id="3.4.-.-" evidence="9"/>
<dbReference type="AlphaFoldDB" id="J0LH13"/>
<evidence type="ECO:0000256" key="3">
    <source>
        <dbReference type="ARBA" id="ARBA00022670"/>
    </source>
</evidence>
<sequence length="389" mass="43677">MPVLLAVVLLLGLSCTLAQHPQTVLAALPLDGLRLVRLDPTAPPQWLSRNERREIKASGVFFKDITDRQDFEFKAALDRRSALSPFPTPNSTIVHRIISYIDSSHAEGHINHLTSLWTRWCESDTGREASDYLYEVLRSYVDLAPEVSGRDIHLLKVEHAFKQYSLVLRIASQTAQDDGTHKVAIVGAHLDSASRFGDFERAPGADDDASGTATVLEAARLLLRSGYVPARGRAVEMHLNAGEEAGLLGSQDIAQRWYEKGVRVRGMLQLDMTAWVADKENEHIGITMSRDRELGEFNKRLVDRYLDIPWIEEYTYPYYASDSASWGDMGYPCSDALEGTWAETRGHRVHTEDDNTEHKEYSFRHMMQFVVSFVKLAVAFLVELGGEAA</sequence>
<dbReference type="InterPro" id="IPR007484">
    <property type="entry name" value="Peptidase_M28"/>
</dbReference>
<dbReference type="KEGG" id="adl:AURDEDRAFT_173826"/>
<keyword evidence="6 9" id="KW-0378">Hydrolase</keyword>
<gene>
    <name evidence="11" type="ORF">AURDEDRAFT_173826</name>
</gene>